<sequence length="460" mass="51962">MMKWPFISAEKLYSNVTDGTHDSPKAQSTGFPLVTSKNIKGGVLDLTTASLISKEDYESINKRSQVEKWDVIISMIGEYCGYTYIEKNDNIIYAIKNVGLFKTKSKIEANWLTYYLQSDYGKHYLGQAKSGSSQPYLSLGALRKLPILNPEQSVKEKIAKVLSDLDAKIELNNRINAELEAMANLVYAYWFVQFDFPFDFAQGKPDQNGKPYKSSGGKMVWNEKLKREIPEGWRSGTISDIASLTRGVTYNKDDIKDEGTAGTIPILRATNITGNQIDLNSMVYVSESLVDEEQILNPFNILITMSSGSIDHIGKNGFYLFKEKVAFGAFCAKMAANEDFEFYLYSYTQSDFFFTTIKNECLGTNINNLNGSMVRGFKLVIPDNSTLTKFNEIVQPLFEKLRINSMQNQQLSSLRDWLLPMLMNGQVTVAEAKEQVEEELGIVAEGERKPYYNLEKQKNG</sequence>
<keyword evidence="3" id="KW-0238">DNA-binding</keyword>
<dbReference type="SUPFAM" id="SSF116734">
    <property type="entry name" value="DNA methylase specificity domain"/>
    <property type="match status" value="2"/>
</dbReference>
<dbReference type="RefSeq" id="WP_206568524.1">
    <property type="nucleotide sequence ID" value="NZ_JAFKCW010000001.1"/>
</dbReference>
<dbReference type="InterPro" id="IPR000055">
    <property type="entry name" value="Restrct_endonuc_typeI_TRD"/>
</dbReference>
<keyword evidence="5" id="KW-0540">Nuclease</keyword>
<accession>A0ABS3BSC6</accession>
<evidence type="ECO:0000256" key="2">
    <source>
        <dbReference type="ARBA" id="ARBA00022747"/>
    </source>
</evidence>
<protein>
    <submittedName>
        <fullName evidence="5">Restriction endonuclease subunit S</fullName>
    </submittedName>
</protein>
<dbReference type="GO" id="GO:0004519">
    <property type="term" value="F:endonuclease activity"/>
    <property type="evidence" value="ECO:0007669"/>
    <property type="project" value="UniProtKB-KW"/>
</dbReference>
<dbReference type="Proteomes" id="UP000664698">
    <property type="component" value="Unassembled WGS sequence"/>
</dbReference>
<keyword evidence="2" id="KW-0680">Restriction system</keyword>
<comment type="caution">
    <text evidence="5">The sequence shown here is derived from an EMBL/GenBank/DDBJ whole genome shotgun (WGS) entry which is preliminary data.</text>
</comment>
<evidence type="ECO:0000313" key="5">
    <source>
        <dbReference type="EMBL" id="MBN7800579.1"/>
    </source>
</evidence>
<dbReference type="PANTHER" id="PTHR30408:SF13">
    <property type="entry name" value="TYPE I RESTRICTION ENZYME HINDI SPECIFICITY SUBUNIT"/>
    <property type="match status" value="1"/>
</dbReference>
<dbReference type="CDD" id="cd17252">
    <property type="entry name" value="RMtype1_S_EcoKI-TRD1-CR1_like"/>
    <property type="match status" value="1"/>
</dbReference>
<dbReference type="PANTHER" id="PTHR30408">
    <property type="entry name" value="TYPE-1 RESTRICTION ENZYME ECOKI SPECIFICITY PROTEIN"/>
    <property type="match status" value="1"/>
</dbReference>
<evidence type="ECO:0000313" key="6">
    <source>
        <dbReference type="Proteomes" id="UP000664698"/>
    </source>
</evidence>
<keyword evidence="5" id="KW-0378">Hydrolase</keyword>
<evidence type="ECO:0000256" key="1">
    <source>
        <dbReference type="ARBA" id="ARBA00010923"/>
    </source>
</evidence>
<dbReference type="Pfam" id="PF01420">
    <property type="entry name" value="Methylase_S"/>
    <property type="match status" value="2"/>
</dbReference>
<dbReference type="EMBL" id="JAFKCW010000001">
    <property type="protein sequence ID" value="MBN7800579.1"/>
    <property type="molecule type" value="Genomic_DNA"/>
</dbReference>
<organism evidence="5 6">
    <name type="scientific">Algoriphagus aestuariicola</name>
    <dbReference type="NCBI Taxonomy" id="1852016"/>
    <lineage>
        <taxon>Bacteria</taxon>
        <taxon>Pseudomonadati</taxon>
        <taxon>Bacteroidota</taxon>
        <taxon>Cytophagia</taxon>
        <taxon>Cytophagales</taxon>
        <taxon>Cyclobacteriaceae</taxon>
        <taxon>Algoriphagus</taxon>
    </lineage>
</organism>
<keyword evidence="6" id="KW-1185">Reference proteome</keyword>
<reference evidence="5 6" key="1">
    <citation type="submission" date="2021-03" db="EMBL/GenBank/DDBJ databases">
        <title>novel species isolated from a fishpond in China.</title>
        <authorList>
            <person name="Lu H."/>
            <person name="Cai Z."/>
        </authorList>
    </citation>
    <scope>NUCLEOTIDE SEQUENCE [LARGE SCALE GENOMIC DNA]</scope>
    <source>
        <strain evidence="5 6">JCM 31546</strain>
    </source>
</reference>
<keyword evidence="5" id="KW-0255">Endonuclease</keyword>
<dbReference type="CDD" id="cd17246">
    <property type="entry name" value="RMtype1_S_SonII-TRD2-CR2_like"/>
    <property type="match status" value="1"/>
</dbReference>
<gene>
    <name evidence="5" type="ORF">J0A67_06890</name>
</gene>
<name>A0ABS3BSC6_9BACT</name>
<feature type="domain" description="Type I restriction modification DNA specificity" evidence="4">
    <location>
        <begin position="25"/>
        <end position="181"/>
    </location>
</feature>
<dbReference type="InterPro" id="IPR052021">
    <property type="entry name" value="Type-I_RS_S_subunit"/>
</dbReference>
<evidence type="ECO:0000259" key="4">
    <source>
        <dbReference type="Pfam" id="PF01420"/>
    </source>
</evidence>
<evidence type="ECO:0000256" key="3">
    <source>
        <dbReference type="ARBA" id="ARBA00023125"/>
    </source>
</evidence>
<feature type="domain" description="Type I restriction modification DNA specificity" evidence="4">
    <location>
        <begin position="230"/>
        <end position="411"/>
    </location>
</feature>
<dbReference type="InterPro" id="IPR044946">
    <property type="entry name" value="Restrct_endonuc_typeI_TRD_sf"/>
</dbReference>
<dbReference type="Gene3D" id="3.90.220.20">
    <property type="entry name" value="DNA methylase specificity domains"/>
    <property type="match status" value="2"/>
</dbReference>
<comment type="similarity">
    <text evidence="1">Belongs to the type-I restriction system S methylase family.</text>
</comment>
<proteinExistence type="inferred from homology"/>